<evidence type="ECO:0000256" key="11">
    <source>
        <dbReference type="SAM" id="Phobius"/>
    </source>
</evidence>
<keyword evidence="8 10" id="KW-0482">Metalloprotease</keyword>
<evidence type="ECO:0000256" key="7">
    <source>
        <dbReference type="ARBA" id="ARBA00022989"/>
    </source>
</evidence>
<feature type="transmembrane region" description="Helical" evidence="11">
    <location>
        <begin position="79"/>
        <end position="97"/>
    </location>
</feature>
<evidence type="ECO:0000256" key="5">
    <source>
        <dbReference type="ARBA" id="ARBA00022801"/>
    </source>
</evidence>
<comment type="similarity">
    <text evidence="10">Belongs to the peptidase M48 family.</text>
</comment>
<organism evidence="13 14">
    <name type="scientific">Candidatus Methanoperedens nitratireducens</name>
    <dbReference type="NCBI Taxonomy" id="1392998"/>
    <lineage>
        <taxon>Archaea</taxon>
        <taxon>Methanobacteriati</taxon>
        <taxon>Methanobacteriota</taxon>
        <taxon>Stenosarchaea group</taxon>
        <taxon>Methanomicrobia</taxon>
        <taxon>Methanosarcinales</taxon>
        <taxon>ANME-2 cluster</taxon>
        <taxon>Candidatus Methanoperedentaceae</taxon>
        <taxon>Candidatus Methanoperedens</taxon>
    </lineage>
</organism>
<dbReference type="Proteomes" id="UP000027153">
    <property type="component" value="Unassembled WGS sequence"/>
</dbReference>
<feature type="domain" description="Peptidase M48" evidence="12">
    <location>
        <begin position="130"/>
        <end position="176"/>
    </location>
</feature>
<comment type="caution">
    <text evidence="13">The sequence shown here is derived from an EMBL/GenBank/DDBJ whole genome shotgun (WGS) entry which is preliminary data.</text>
</comment>
<dbReference type="GO" id="GO:0006508">
    <property type="term" value="P:proteolysis"/>
    <property type="evidence" value="ECO:0007669"/>
    <property type="project" value="UniProtKB-KW"/>
</dbReference>
<evidence type="ECO:0000256" key="4">
    <source>
        <dbReference type="ARBA" id="ARBA00022723"/>
    </source>
</evidence>
<keyword evidence="3 11" id="KW-0812">Transmembrane</keyword>
<dbReference type="Gene3D" id="3.30.2010.10">
    <property type="entry name" value="Metalloproteases ('zincins'), catalytic domain"/>
    <property type="match status" value="1"/>
</dbReference>
<evidence type="ECO:0000256" key="8">
    <source>
        <dbReference type="ARBA" id="ARBA00023049"/>
    </source>
</evidence>
<sequence>MNILGEISCFGLCLESSHLAPFVVSLVVISISLLAASLMVRGPKHRLLIFVSAQITVLLAIIATFYLMKCDGMLTTYLYLIYAAMSSILVFGVHRFYDRVMIRRLNAKPAGNIVEWVQGFVSQLTAATVYYYDSAAPRAFAAGRSIFISIGLLEILNDDELRAVLAHEAWHIRNNSRMPYLRQLALMTFSSHKKSELEYMADCFAAEIAGSEALSSAHDKLDKVFI</sequence>
<evidence type="ECO:0000256" key="3">
    <source>
        <dbReference type="ARBA" id="ARBA00022692"/>
    </source>
</evidence>
<evidence type="ECO:0000256" key="10">
    <source>
        <dbReference type="RuleBase" id="RU003983"/>
    </source>
</evidence>
<keyword evidence="6 10" id="KW-0862">Zinc</keyword>
<dbReference type="InterPro" id="IPR050083">
    <property type="entry name" value="HtpX_protease"/>
</dbReference>
<dbReference type="PANTHER" id="PTHR43221">
    <property type="entry name" value="PROTEASE HTPX"/>
    <property type="match status" value="1"/>
</dbReference>
<dbReference type="PANTHER" id="PTHR43221:SF2">
    <property type="entry name" value="PROTEASE HTPX HOMOLOG"/>
    <property type="match status" value="1"/>
</dbReference>
<dbReference type="AlphaFoldDB" id="A0A062V0V5"/>
<evidence type="ECO:0000256" key="1">
    <source>
        <dbReference type="ARBA" id="ARBA00022475"/>
    </source>
</evidence>
<keyword evidence="7 11" id="KW-1133">Transmembrane helix</keyword>
<evidence type="ECO:0000259" key="12">
    <source>
        <dbReference type="Pfam" id="PF01435"/>
    </source>
</evidence>
<gene>
    <name evidence="13" type="ORF">ANME2D_03026</name>
</gene>
<keyword evidence="5 10" id="KW-0378">Hydrolase</keyword>
<comment type="cofactor">
    <cofactor evidence="10">
        <name>Zn(2+)</name>
        <dbReference type="ChEBI" id="CHEBI:29105"/>
    </cofactor>
    <text evidence="10">Binds 1 zinc ion per subunit.</text>
</comment>
<dbReference type="GO" id="GO:0046872">
    <property type="term" value="F:metal ion binding"/>
    <property type="evidence" value="ECO:0007669"/>
    <property type="project" value="UniProtKB-KW"/>
</dbReference>
<accession>A0A062V0V5</accession>
<evidence type="ECO:0000313" key="13">
    <source>
        <dbReference type="EMBL" id="KCZ70997.1"/>
    </source>
</evidence>
<keyword evidence="9 11" id="KW-0472">Membrane</keyword>
<feature type="transmembrane region" description="Helical" evidence="11">
    <location>
        <begin position="20"/>
        <end position="40"/>
    </location>
</feature>
<name>A0A062V0V5_9EURY</name>
<dbReference type="RefSeq" id="WP_048093082.1">
    <property type="nucleotide sequence ID" value="NZ_JMIY01000007.1"/>
</dbReference>
<protein>
    <submittedName>
        <fullName evidence="13">Zn-dependent protease with chaperone function</fullName>
    </submittedName>
</protein>
<proteinExistence type="inferred from homology"/>
<evidence type="ECO:0000256" key="6">
    <source>
        <dbReference type="ARBA" id="ARBA00022833"/>
    </source>
</evidence>
<dbReference type="Pfam" id="PF01435">
    <property type="entry name" value="Peptidase_M48"/>
    <property type="match status" value="1"/>
</dbReference>
<dbReference type="InterPro" id="IPR001915">
    <property type="entry name" value="Peptidase_M48"/>
</dbReference>
<dbReference type="MEROPS" id="M48.A10"/>
<dbReference type="GO" id="GO:0004222">
    <property type="term" value="F:metalloendopeptidase activity"/>
    <property type="evidence" value="ECO:0007669"/>
    <property type="project" value="InterPro"/>
</dbReference>
<keyword evidence="4" id="KW-0479">Metal-binding</keyword>
<reference evidence="13 14" key="1">
    <citation type="journal article" date="2013" name="Nature">
        <title>Anaerobic oxidation of methane coupled to nitrate reduction in a novel archaeal lineage.</title>
        <authorList>
            <person name="Haroon M.F."/>
            <person name="Hu S."/>
            <person name="Shi Y."/>
            <person name="Imelfort M."/>
            <person name="Keller J."/>
            <person name="Hugenholtz P."/>
            <person name="Yuan Z."/>
            <person name="Tyson G.W."/>
        </authorList>
    </citation>
    <scope>NUCLEOTIDE SEQUENCE [LARGE SCALE GENOMIC DNA]</scope>
    <source>
        <strain evidence="13 14">ANME-2d</strain>
    </source>
</reference>
<evidence type="ECO:0000256" key="2">
    <source>
        <dbReference type="ARBA" id="ARBA00022670"/>
    </source>
</evidence>
<keyword evidence="2 10" id="KW-0645">Protease</keyword>
<keyword evidence="1" id="KW-1003">Cell membrane</keyword>
<evidence type="ECO:0000256" key="9">
    <source>
        <dbReference type="ARBA" id="ARBA00023136"/>
    </source>
</evidence>
<evidence type="ECO:0000313" key="14">
    <source>
        <dbReference type="Proteomes" id="UP000027153"/>
    </source>
</evidence>
<dbReference type="EMBL" id="JMIY01000007">
    <property type="protein sequence ID" value="KCZ70997.1"/>
    <property type="molecule type" value="Genomic_DNA"/>
</dbReference>
<feature type="transmembrane region" description="Helical" evidence="11">
    <location>
        <begin position="47"/>
        <end position="67"/>
    </location>
</feature>
<dbReference type="OrthoDB" id="142157at2157"/>
<keyword evidence="14" id="KW-1185">Reference proteome</keyword>